<sequence length="155" mass="18704">MWLFFLALTIIYMIYRRDVFKNIAKNLKMNGISIPLIDKYSKQYPTYTKNALFYINLFDDVYQKTFEYNNINVDTINKLFSIRDDVLYNISEIKLRLPNDLNQEKEVNYMYEKTDQRLMEYITDVKSRYHINVYPGLMSSAFEAKKYRASNDIVF</sequence>
<accession>M1I970</accession>
<dbReference type="RefSeq" id="YP_009665481.1">
    <property type="nucleotide sequence ID" value="NC_043235.1"/>
</dbReference>
<proteinExistence type="predicted"/>
<dbReference type="KEGG" id="vg:40525707"/>
<dbReference type="GeneID" id="40525707"/>
<protein>
    <submittedName>
        <fullName evidence="1">Uncharacterized protein</fullName>
    </submittedName>
</protein>
<dbReference type="EMBL" id="JX997183">
    <property type="protein sequence ID" value="AGE58836.1"/>
    <property type="molecule type" value="Genomic_DNA"/>
</dbReference>
<evidence type="ECO:0000313" key="1">
    <source>
        <dbReference type="EMBL" id="AGE58836.1"/>
    </source>
</evidence>
<organism evidence="1">
    <name type="scientific">Paramecium bursaria Chlorella virus NYs1</name>
    <dbReference type="NCBI Taxonomy" id="83442"/>
    <lineage>
        <taxon>Viruses</taxon>
        <taxon>Varidnaviria</taxon>
        <taxon>Bamfordvirae</taxon>
        <taxon>Nucleocytoviricota</taxon>
        <taxon>Megaviricetes</taxon>
        <taxon>Algavirales</taxon>
        <taxon>Phycodnaviridae</taxon>
        <taxon>Chlorovirus</taxon>
        <taxon>Chlorovirus newyorkense</taxon>
    </lineage>
</organism>
<reference evidence="1" key="1">
    <citation type="submission" date="2012-10" db="EMBL/GenBank/DDBJ databases">
        <title>Towards defining the chloroviruses: a genomic journey through a genus of large DNA viruses.</title>
        <authorList>
            <person name="Jeanniard A."/>
            <person name="Dunigan D.D."/>
            <person name="Gurnon J.R."/>
            <person name="Agarkova I."/>
            <person name="Kang M."/>
            <person name="Vitek J."/>
            <person name="Duncan G."/>
            <person name="McClung O.W."/>
            <person name="Larsen M."/>
            <person name="Claverie J.-M."/>
            <person name="Van Etten J.L."/>
            <person name="Blanc G."/>
        </authorList>
    </citation>
    <scope>NUCLEOTIDE SEQUENCE</scope>
</reference>
<name>M1I970_9PHYC</name>
<gene>
    <name evidence="1" type="primary">NYs-1_671L</name>
    <name evidence="1" type="ORF">PBCVNYs1_671L</name>
</gene>